<sequence>MTNYPSTERPNIRVCSKIPLDAKIIHRLSADLVAIALRHASPDEQVSGANALTIIEGLNRAIAESDIIWELGSTAVLGLSPSVAMKVGCGIDVDHAPTMPYIKDRAPLVSVPDIHGIFQAEHYNYYVFMTRIKGETFGQEQLERMFSSIRSLPPPSSDEPQAILGGGIPRRCKDARRHIREAARPLENEAEFNLFLTSHPWRTETAWLAMIRSFLTTDHKFVMTHGDLHPRNIIVIVSDASLQSVG</sequence>
<dbReference type="VEuPathDB" id="FungiDB:AJ78_00314"/>
<dbReference type="Pfam" id="PF01636">
    <property type="entry name" value="APH"/>
    <property type="match status" value="1"/>
</dbReference>
<feature type="domain" description="Aminoglycoside phosphotransferase" evidence="1">
    <location>
        <begin position="99"/>
        <end position="235"/>
    </location>
</feature>
<dbReference type="AlphaFoldDB" id="A0A1J9QHM4"/>
<dbReference type="InterPro" id="IPR011009">
    <property type="entry name" value="Kinase-like_dom_sf"/>
</dbReference>
<dbReference type="OrthoDB" id="4180418at2759"/>
<dbReference type="SUPFAM" id="SSF56112">
    <property type="entry name" value="Protein kinase-like (PK-like)"/>
    <property type="match status" value="1"/>
</dbReference>
<dbReference type="InterPro" id="IPR002575">
    <property type="entry name" value="Aminoglycoside_PTrfase"/>
</dbReference>
<keyword evidence="3" id="KW-1185">Reference proteome</keyword>
<dbReference type="Proteomes" id="UP000182235">
    <property type="component" value="Unassembled WGS sequence"/>
</dbReference>
<organism evidence="2 3">
    <name type="scientific">Emergomyces pasteurianus Ep9510</name>
    <dbReference type="NCBI Taxonomy" id="1447872"/>
    <lineage>
        <taxon>Eukaryota</taxon>
        <taxon>Fungi</taxon>
        <taxon>Dikarya</taxon>
        <taxon>Ascomycota</taxon>
        <taxon>Pezizomycotina</taxon>
        <taxon>Eurotiomycetes</taxon>
        <taxon>Eurotiomycetidae</taxon>
        <taxon>Onygenales</taxon>
        <taxon>Ajellomycetaceae</taxon>
        <taxon>Emergomyces</taxon>
    </lineage>
</organism>
<proteinExistence type="predicted"/>
<accession>A0A1J9QHM4</accession>
<evidence type="ECO:0000313" key="2">
    <source>
        <dbReference type="EMBL" id="OJD19691.1"/>
    </source>
</evidence>
<gene>
    <name evidence="2" type="ORF">AJ78_00314</name>
</gene>
<evidence type="ECO:0000313" key="3">
    <source>
        <dbReference type="Proteomes" id="UP000182235"/>
    </source>
</evidence>
<dbReference type="EMBL" id="LGRN01000005">
    <property type="protein sequence ID" value="OJD19691.1"/>
    <property type="molecule type" value="Genomic_DNA"/>
</dbReference>
<dbReference type="STRING" id="1447872.A0A1J9QHM4"/>
<name>A0A1J9QHM4_9EURO</name>
<protein>
    <recommendedName>
        <fullName evidence="1">Aminoglycoside phosphotransferase domain-containing protein</fullName>
    </recommendedName>
</protein>
<reference evidence="2 3" key="1">
    <citation type="submission" date="2015-07" db="EMBL/GenBank/DDBJ databases">
        <title>Emmonsia species relationships and genome sequence.</title>
        <authorList>
            <consortium name="The Broad Institute Genomics Platform"/>
            <person name="Cuomo C.A."/>
            <person name="Munoz J.F."/>
            <person name="Imamovic A."/>
            <person name="Priest M.E."/>
            <person name="Young S."/>
            <person name="Clay O.K."/>
            <person name="McEwen J.G."/>
        </authorList>
    </citation>
    <scope>NUCLEOTIDE SEQUENCE [LARGE SCALE GENOMIC DNA]</scope>
    <source>
        <strain evidence="2 3">UAMH 9510</strain>
    </source>
</reference>
<comment type="caution">
    <text evidence="2">The sequence shown here is derived from an EMBL/GenBank/DDBJ whole genome shotgun (WGS) entry which is preliminary data.</text>
</comment>
<evidence type="ECO:0000259" key="1">
    <source>
        <dbReference type="Pfam" id="PF01636"/>
    </source>
</evidence>